<dbReference type="AlphaFoldDB" id="A0A154PTC1"/>
<evidence type="ECO:0000256" key="1">
    <source>
        <dbReference type="SAM" id="MobiDB-lite"/>
    </source>
</evidence>
<keyword evidence="3" id="KW-1185">Reference proteome</keyword>
<dbReference type="STRING" id="178035.A0A154PTC1"/>
<dbReference type="OrthoDB" id="7451790at2759"/>
<dbReference type="EMBL" id="KQ435207">
    <property type="protein sequence ID" value="KZC15077.1"/>
    <property type="molecule type" value="Genomic_DNA"/>
</dbReference>
<organism evidence="2 3">
    <name type="scientific">Dufourea novaeangliae</name>
    <name type="common">Sweat bee</name>
    <dbReference type="NCBI Taxonomy" id="178035"/>
    <lineage>
        <taxon>Eukaryota</taxon>
        <taxon>Metazoa</taxon>
        <taxon>Ecdysozoa</taxon>
        <taxon>Arthropoda</taxon>
        <taxon>Hexapoda</taxon>
        <taxon>Insecta</taxon>
        <taxon>Pterygota</taxon>
        <taxon>Neoptera</taxon>
        <taxon>Endopterygota</taxon>
        <taxon>Hymenoptera</taxon>
        <taxon>Apocrita</taxon>
        <taxon>Aculeata</taxon>
        <taxon>Apoidea</taxon>
        <taxon>Anthophila</taxon>
        <taxon>Halictidae</taxon>
        <taxon>Rophitinae</taxon>
        <taxon>Dufourea</taxon>
    </lineage>
</organism>
<evidence type="ECO:0000313" key="2">
    <source>
        <dbReference type="EMBL" id="KZC15077.1"/>
    </source>
</evidence>
<sequence>MKCSTHFSQDTEYVTVLSTSISGAKQLKCPTCESTLVIETDELSTVDVESDVSGGSLERLLSKDEYSENTAKTKLQHSESYSSIGGTEVGARSVTISLVHSDSHTQAQVCCSATSLEESRESTPSTNALNKKYESDIEILSNPSQSSIEVLDEASRSHLTPHRKRSSEERRATAAVAPSLLTIPDAAPVMAGLTESSSSGSLTDSICTAYENKIIRQTNADEKSLNSNNDKEIKFAPVTSLTSMLGGLLQSIKVGSNKPLTLKAKDTSHFL</sequence>
<feature type="region of interest" description="Disordered" evidence="1">
    <location>
        <begin position="152"/>
        <end position="174"/>
    </location>
</feature>
<name>A0A154PTC1_DUFNO</name>
<gene>
    <name evidence="2" type="ORF">WN55_09379</name>
</gene>
<protein>
    <submittedName>
        <fullName evidence="2">Uncharacterized protein</fullName>
    </submittedName>
</protein>
<evidence type="ECO:0000313" key="3">
    <source>
        <dbReference type="Proteomes" id="UP000076502"/>
    </source>
</evidence>
<accession>A0A154PTC1</accession>
<proteinExistence type="predicted"/>
<reference evidence="2 3" key="1">
    <citation type="submission" date="2015-07" db="EMBL/GenBank/DDBJ databases">
        <title>The genome of Dufourea novaeangliae.</title>
        <authorList>
            <person name="Pan H."/>
            <person name="Kapheim K."/>
        </authorList>
    </citation>
    <scope>NUCLEOTIDE SEQUENCE [LARGE SCALE GENOMIC DNA]</scope>
    <source>
        <strain evidence="2">0120121106</strain>
        <tissue evidence="2">Whole body</tissue>
    </source>
</reference>
<dbReference type="Proteomes" id="UP000076502">
    <property type="component" value="Unassembled WGS sequence"/>
</dbReference>
<feature type="non-terminal residue" evidence="2">
    <location>
        <position position="271"/>
    </location>
</feature>